<keyword evidence="4" id="KW-0344">Guanine-nucleotide releasing factor</keyword>
<evidence type="ECO:0000256" key="6">
    <source>
        <dbReference type="SAM" id="MobiDB-lite"/>
    </source>
</evidence>
<feature type="region of interest" description="Disordered" evidence="6">
    <location>
        <begin position="80"/>
        <end position="100"/>
    </location>
</feature>
<accession>A0ABQ8F0U5</accession>
<feature type="region of interest" description="Disordered" evidence="6">
    <location>
        <begin position="651"/>
        <end position="695"/>
    </location>
</feature>
<dbReference type="PANTHER" id="PTHR12425">
    <property type="entry name" value="SYNEMBRYN"/>
    <property type="match status" value="1"/>
</dbReference>
<comment type="caution">
    <text evidence="7">The sequence shown here is derived from an EMBL/GenBank/DDBJ whole genome shotgun (WGS) entry which is preliminary data.</text>
</comment>
<comment type="similarity">
    <text evidence="2">Belongs to the synembryn family.</text>
</comment>
<evidence type="ECO:0000256" key="5">
    <source>
        <dbReference type="ARBA" id="ARBA00023186"/>
    </source>
</evidence>
<evidence type="ECO:0000313" key="7">
    <source>
        <dbReference type="EMBL" id="KAH6589829.1"/>
    </source>
</evidence>
<comment type="subcellular location">
    <subcellularLocation>
        <location evidence="1">Cytoplasm</location>
        <location evidence="1">Cell cortex</location>
    </subcellularLocation>
</comment>
<evidence type="ECO:0000313" key="8">
    <source>
        <dbReference type="Proteomes" id="UP001648503"/>
    </source>
</evidence>
<evidence type="ECO:0000256" key="4">
    <source>
        <dbReference type="ARBA" id="ARBA00022658"/>
    </source>
</evidence>
<feature type="compositionally biased region" description="Basic and acidic residues" evidence="6">
    <location>
        <begin position="81"/>
        <end position="100"/>
    </location>
</feature>
<reference evidence="7 8" key="1">
    <citation type="submission" date="2021-02" db="EMBL/GenBank/DDBJ databases">
        <title>Variation within the Batrachochytrium salamandrivorans European outbreak.</title>
        <authorList>
            <person name="Kelly M."/>
            <person name="Pasmans F."/>
            <person name="Shea T.P."/>
            <person name="Munoz J.F."/>
            <person name="Carranza S."/>
            <person name="Cuomo C.A."/>
            <person name="Martel A."/>
        </authorList>
    </citation>
    <scope>NUCLEOTIDE SEQUENCE [LARGE SCALE GENOMIC DNA]</scope>
    <source>
        <strain evidence="7 8">AMFP18/2</strain>
    </source>
</reference>
<sequence length="924" mass="102186">MIWLMTSVTMLQIRDCVSELLYAICKENVSDLVAYVGYGHAAGFLMNSGMLGSVPPSQPVASEHSKDTSQLNEEINPITGEYRRENDGRSKELDNMSEEEREREAEKLMVLINRLEKTGVIQTPSVVYAVSLRLLRRFPESVLMRMFPEGIPPSAVLSLAELDAVMSMLLIRPRLLQWAQNLLSARGRDAHEGDADESAAKTTHYYSCSDHAGHDGHANPQQKSAHHEGQAPCAIADVSCVDTSLGDMDGPSFASVHMDAIPLAVNTAATTDTISTVHTAHIPPYGPNISIGSLSSDPSSFYSESTDASDDYTETLKHKHNHHHHHDYTNTNGTTNPDATSNDNANYWPTDDPVWNLLDQILVYLNLEDLFGCCVPHTQVDSNSSTPASMALDTAAEIKKDKPLILGVDIDLLFYFSSYFGASDVPGRSMEYHELEISPISAMTTLQLQDQPKTRDTLNNRESICSPVQSIRIQQNIRYAEFDPQQLCAVIHEQLEIYVIITGVECEKLPMTEPPLCDVDVLDKVASTPLDRSSIRADCISRIVNENRGVAVGFPVAFRRRQPYRTAILDALGVSYDDPLQYSIPASGSKESRSSGMNARPSKVMDNWDYRYVDADGSQIHSYVMFPINDLSAHVATTSVSDAEIVQSEDVGSALAQSTDSSATGSDVDGVIRQVKQSHPIRSREEPRGKSEAGARSMIESMIDERHSVNVSWWEQQTMHVERHIDDVTLDKNANSPNDAQSQDKSPRSSLGRLDRLRRSGGPNLTSQTRLQAQSLDRKCSEGSVESNANTYTHAGTDRDSQATRYRERRSSVPATFPRRPHSSSHISRILQDMAWWRKPPGPLLRKPENNANRNDLGSAHGRGSLTSSGIANAASWRRNSDVNNISNGSSTQSNDCSGIDVQVVVKVWLRCTWSIEFCNKLEE</sequence>
<feature type="region of interest" description="Disordered" evidence="6">
    <location>
        <begin position="211"/>
        <end position="230"/>
    </location>
</feature>
<feature type="compositionally biased region" description="Polar residues" evidence="6">
    <location>
        <begin position="655"/>
        <end position="665"/>
    </location>
</feature>
<gene>
    <name evidence="7" type="ORF">BASA50_009799</name>
</gene>
<keyword evidence="5" id="KW-0143">Chaperone</keyword>
<feature type="compositionally biased region" description="Basic and acidic residues" evidence="6">
    <location>
        <begin position="682"/>
        <end position="693"/>
    </location>
</feature>
<dbReference type="InterPro" id="IPR008376">
    <property type="entry name" value="Chaperone_Ric-8_A/B"/>
</dbReference>
<evidence type="ECO:0000256" key="3">
    <source>
        <dbReference type="ARBA" id="ARBA00022490"/>
    </source>
</evidence>
<feature type="region of interest" description="Disordered" evidence="6">
    <location>
        <begin position="317"/>
        <end position="345"/>
    </location>
</feature>
<feature type="compositionally biased region" description="Basic residues" evidence="6">
    <location>
        <begin position="317"/>
        <end position="326"/>
    </location>
</feature>
<dbReference type="Pfam" id="PF10165">
    <property type="entry name" value="Ric8"/>
    <property type="match status" value="1"/>
</dbReference>
<feature type="compositionally biased region" description="Polar residues" evidence="6">
    <location>
        <begin position="732"/>
        <end position="744"/>
    </location>
</feature>
<keyword evidence="8" id="KW-1185">Reference proteome</keyword>
<dbReference type="PRINTS" id="PR01802">
    <property type="entry name" value="SYNEMBRYN"/>
</dbReference>
<feature type="region of interest" description="Disordered" evidence="6">
    <location>
        <begin position="730"/>
        <end position="826"/>
    </location>
</feature>
<dbReference type="EMBL" id="JAFCIX010000439">
    <property type="protein sequence ID" value="KAH6589829.1"/>
    <property type="molecule type" value="Genomic_DNA"/>
</dbReference>
<evidence type="ECO:0000256" key="2">
    <source>
        <dbReference type="ARBA" id="ARBA00009049"/>
    </source>
</evidence>
<organism evidence="7 8">
    <name type="scientific">Batrachochytrium salamandrivorans</name>
    <dbReference type="NCBI Taxonomy" id="1357716"/>
    <lineage>
        <taxon>Eukaryota</taxon>
        <taxon>Fungi</taxon>
        <taxon>Fungi incertae sedis</taxon>
        <taxon>Chytridiomycota</taxon>
        <taxon>Chytridiomycota incertae sedis</taxon>
        <taxon>Chytridiomycetes</taxon>
        <taxon>Rhizophydiales</taxon>
        <taxon>Rhizophydiales incertae sedis</taxon>
        <taxon>Batrachochytrium</taxon>
    </lineage>
</organism>
<dbReference type="PANTHER" id="PTHR12425:SF5">
    <property type="entry name" value="SYNEMBRYN"/>
    <property type="match status" value="1"/>
</dbReference>
<proteinExistence type="inferred from homology"/>
<evidence type="ECO:0000256" key="1">
    <source>
        <dbReference type="ARBA" id="ARBA00004544"/>
    </source>
</evidence>
<name>A0ABQ8F0U5_9FUNG</name>
<feature type="compositionally biased region" description="Polar residues" evidence="6">
    <location>
        <begin position="763"/>
        <end position="775"/>
    </location>
</feature>
<dbReference type="Proteomes" id="UP001648503">
    <property type="component" value="Unassembled WGS sequence"/>
</dbReference>
<feature type="compositionally biased region" description="Polar residues" evidence="6">
    <location>
        <begin position="784"/>
        <end position="794"/>
    </location>
</feature>
<protein>
    <submittedName>
        <fullName evidence="7">Uncharacterized protein</fullName>
    </submittedName>
</protein>
<keyword evidence="3" id="KW-0963">Cytoplasm</keyword>
<dbReference type="InterPro" id="IPR019318">
    <property type="entry name" value="Gua_nucleotide_exch_fac_Ric8"/>
</dbReference>
<feature type="region of interest" description="Disordered" evidence="6">
    <location>
        <begin position="841"/>
        <end position="873"/>
    </location>
</feature>
<feature type="compositionally biased region" description="Basic and acidic residues" evidence="6">
    <location>
        <begin position="796"/>
        <end position="811"/>
    </location>
</feature>